<dbReference type="Gramene" id="rna45600">
    <property type="protein sequence ID" value="RHN39565.1"/>
    <property type="gene ID" value="gene45600"/>
</dbReference>
<proteinExistence type="predicted"/>
<gene>
    <name evidence="2" type="ORF">MtrunA17_Chr8g0345181</name>
</gene>
<accession>A0A396GLM8</accession>
<evidence type="ECO:0000313" key="3">
    <source>
        <dbReference type="Proteomes" id="UP000265566"/>
    </source>
</evidence>
<evidence type="ECO:0000259" key="1">
    <source>
        <dbReference type="Pfam" id="PF13966"/>
    </source>
</evidence>
<dbReference type="AlphaFoldDB" id="A0A396GLM8"/>
<reference evidence="3" key="1">
    <citation type="journal article" date="2018" name="Nat. Plants">
        <title>Whole-genome landscape of Medicago truncatula symbiotic genes.</title>
        <authorList>
            <person name="Pecrix Y."/>
            <person name="Staton S.E."/>
            <person name="Sallet E."/>
            <person name="Lelandais-Briere C."/>
            <person name="Moreau S."/>
            <person name="Carrere S."/>
            <person name="Blein T."/>
            <person name="Jardinaud M.F."/>
            <person name="Latrasse D."/>
            <person name="Zouine M."/>
            <person name="Zahm M."/>
            <person name="Kreplak J."/>
            <person name="Mayjonade B."/>
            <person name="Satge C."/>
            <person name="Perez M."/>
            <person name="Cauet S."/>
            <person name="Marande W."/>
            <person name="Chantry-Darmon C."/>
            <person name="Lopez-Roques C."/>
            <person name="Bouchez O."/>
            <person name="Berard A."/>
            <person name="Debelle F."/>
            <person name="Munos S."/>
            <person name="Bendahmane A."/>
            <person name="Berges H."/>
            <person name="Niebel A."/>
            <person name="Buitink J."/>
            <person name="Frugier F."/>
            <person name="Benhamed M."/>
            <person name="Crespi M."/>
            <person name="Gouzy J."/>
            <person name="Gamas P."/>
        </authorList>
    </citation>
    <scope>NUCLEOTIDE SEQUENCE [LARGE SCALE GENOMIC DNA]</scope>
    <source>
        <strain evidence="3">cv. Jemalong A17</strain>
    </source>
</reference>
<comment type="caution">
    <text evidence="2">The sequence shown here is derived from an EMBL/GenBank/DDBJ whole genome shotgun (WGS) entry which is preliminary data.</text>
</comment>
<keyword evidence="2" id="KW-0808">Transferase</keyword>
<organism evidence="2 3">
    <name type="scientific">Medicago truncatula</name>
    <name type="common">Barrel medic</name>
    <name type="synonym">Medicago tribuloides</name>
    <dbReference type="NCBI Taxonomy" id="3880"/>
    <lineage>
        <taxon>Eukaryota</taxon>
        <taxon>Viridiplantae</taxon>
        <taxon>Streptophyta</taxon>
        <taxon>Embryophyta</taxon>
        <taxon>Tracheophyta</taxon>
        <taxon>Spermatophyta</taxon>
        <taxon>Magnoliopsida</taxon>
        <taxon>eudicotyledons</taxon>
        <taxon>Gunneridae</taxon>
        <taxon>Pentapetalae</taxon>
        <taxon>rosids</taxon>
        <taxon>fabids</taxon>
        <taxon>Fabales</taxon>
        <taxon>Fabaceae</taxon>
        <taxon>Papilionoideae</taxon>
        <taxon>50 kb inversion clade</taxon>
        <taxon>NPAAA clade</taxon>
        <taxon>Hologalegina</taxon>
        <taxon>IRL clade</taxon>
        <taxon>Trifolieae</taxon>
        <taxon>Medicago</taxon>
    </lineage>
</organism>
<feature type="domain" description="Reverse transcriptase zinc-binding" evidence="1">
    <location>
        <begin position="16"/>
        <end position="84"/>
    </location>
</feature>
<dbReference type="EMBL" id="PSQE01000008">
    <property type="protein sequence ID" value="RHN39565.1"/>
    <property type="molecule type" value="Genomic_DNA"/>
</dbReference>
<sequence>MVESSSKKPGYFYDCFLHIIWNKAVMLKVSIFTWRLLRNQNPTKDNLVRRGIIQPNFNVCVRCCGIEESINHLFLRCDVFGSIWLLVRQWLCIHSLTLLHLSDHVLHFSMLAQCSKKISYYINLV</sequence>
<dbReference type="Proteomes" id="UP000265566">
    <property type="component" value="Chromosome 8"/>
</dbReference>
<dbReference type="InterPro" id="IPR026960">
    <property type="entry name" value="RVT-Znf"/>
</dbReference>
<dbReference type="GO" id="GO:0003964">
    <property type="term" value="F:RNA-directed DNA polymerase activity"/>
    <property type="evidence" value="ECO:0007669"/>
    <property type="project" value="UniProtKB-KW"/>
</dbReference>
<keyword evidence="2" id="KW-0695">RNA-directed DNA polymerase</keyword>
<dbReference type="Pfam" id="PF13966">
    <property type="entry name" value="zf-RVT"/>
    <property type="match status" value="1"/>
</dbReference>
<keyword evidence="2" id="KW-0548">Nucleotidyltransferase</keyword>
<name>A0A396GLM8_MEDTR</name>
<evidence type="ECO:0000313" key="2">
    <source>
        <dbReference type="EMBL" id="RHN39565.1"/>
    </source>
</evidence>
<protein>
    <submittedName>
        <fullName evidence="2">Putative reverse transcriptase zinc-binding domain-containing protein</fullName>
    </submittedName>
</protein>